<dbReference type="GO" id="GO:0055085">
    <property type="term" value="P:transmembrane transport"/>
    <property type="evidence" value="ECO:0007669"/>
    <property type="project" value="InterPro"/>
</dbReference>
<proteinExistence type="predicted"/>
<dbReference type="EMBL" id="SSOD01000010">
    <property type="protein sequence ID" value="THF60488.1"/>
    <property type="molecule type" value="Genomic_DNA"/>
</dbReference>
<dbReference type="Pfam" id="PF00916">
    <property type="entry name" value="Sulfate_transp"/>
    <property type="match status" value="1"/>
</dbReference>
<reference evidence="7 8" key="1">
    <citation type="submission" date="2019-04" db="EMBL/GenBank/DDBJ databases">
        <title>Azoarcus rhizosphaerae sp. nov. isolated from rhizosphere of Ficus religiosa.</title>
        <authorList>
            <person name="Lin S.-Y."/>
            <person name="Hameed A."/>
            <person name="Hsu Y.-H."/>
            <person name="Young C.-C."/>
        </authorList>
    </citation>
    <scope>NUCLEOTIDE SEQUENCE [LARGE SCALE GENOMIC DNA]</scope>
    <source>
        <strain evidence="7 8">CC-YHH848</strain>
    </source>
</reference>
<evidence type="ECO:0000313" key="7">
    <source>
        <dbReference type="EMBL" id="THF60488.1"/>
    </source>
</evidence>
<gene>
    <name evidence="7" type="ORF">E6O51_13505</name>
</gene>
<dbReference type="InterPro" id="IPR011547">
    <property type="entry name" value="SLC26A/SulP_dom"/>
</dbReference>
<evidence type="ECO:0000256" key="4">
    <source>
        <dbReference type="ARBA" id="ARBA00023136"/>
    </source>
</evidence>
<dbReference type="InterPro" id="IPR036513">
    <property type="entry name" value="STAS_dom_sf"/>
</dbReference>
<dbReference type="CDD" id="cd07042">
    <property type="entry name" value="STAS_SulP_like_sulfate_transporter"/>
    <property type="match status" value="1"/>
</dbReference>
<evidence type="ECO:0000313" key="8">
    <source>
        <dbReference type="Proteomes" id="UP000307956"/>
    </source>
</evidence>
<dbReference type="Proteomes" id="UP000307956">
    <property type="component" value="Unassembled WGS sequence"/>
</dbReference>
<feature type="transmembrane region" description="Helical" evidence="5">
    <location>
        <begin position="59"/>
        <end position="84"/>
    </location>
</feature>
<dbReference type="InterPro" id="IPR002645">
    <property type="entry name" value="STAS_dom"/>
</dbReference>
<feature type="transmembrane region" description="Helical" evidence="5">
    <location>
        <begin position="334"/>
        <end position="352"/>
    </location>
</feature>
<feature type="transmembrane region" description="Helical" evidence="5">
    <location>
        <begin position="254"/>
        <end position="273"/>
    </location>
</feature>
<sequence length="568" mass="59038">MPPAPLLERLLPFLAWPRLWSAGGLRNDLVAGITVALVMVPQSLAYAQLGALPPHIGLYAALLPAVVGALFGSCGQLSTGPVALTALLSGASLLPLARPDTPEFLALAVLLALLSGLIQLALGVLRLGWLLNLLSHPVLMGFINAAALIICLSQLPPLLGLHLSNGEQFLAGLAGALADPGRIHLPSVLFGLGALVALTALRRFVPRLPGVLLVAAAATALSALLGFEAGGGRVVGAIPAGLPDLVLPAPDLKAAAALLPAAFVIALVSFMEAASSARLISGKRRQPWNQNQELIGQGLAKLAAAFSGAMPVSASFSRSALNHASGARTGFSSLVTAAVVLLALLHFTPLLWHLPVPVLAAIILQAVVGLIDVRALARAWHASRDDGLAGTLTFAATLAFAPNIQNGILTGLLFSLALMLYRSMKPRVALLGLHPDGTYRDLERFGLTHPHPHAVILRFDGPLTFVTAATFEEGVLRAVRAQDAVRVVLVSGAGINDIDATGLHTLGGLAERLRSQGQFMAFCGLKKQAIDALQRDGLWEHLAPHAAYRTEAQALEALRLVLDGTGSA</sequence>
<name>A0A4S4ALR1_9RHOO</name>
<dbReference type="GO" id="GO:0016020">
    <property type="term" value="C:membrane"/>
    <property type="evidence" value="ECO:0007669"/>
    <property type="project" value="UniProtKB-SubCell"/>
</dbReference>
<evidence type="ECO:0000256" key="5">
    <source>
        <dbReference type="SAM" id="Phobius"/>
    </source>
</evidence>
<protein>
    <submittedName>
        <fullName evidence="7">STAS domain-containing protein</fullName>
    </submittedName>
</protein>
<dbReference type="Gene3D" id="3.30.750.24">
    <property type="entry name" value="STAS domain"/>
    <property type="match status" value="1"/>
</dbReference>
<organism evidence="7 8">
    <name type="scientific">Pseudothauera rhizosphaerae</name>
    <dbReference type="NCBI Taxonomy" id="2565932"/>
    <lineage>
        <taxon>Bacteria</taxon>
        <taxon>Pseudomonadati</taxon>
        <taxon>Pseudomonadota</taxon>
        <taxon>Betaproteobacteria</taxon>
        <taxon>Rhodocyclales</taxon>
        <taxon>Zoogloeaceae</taxon>
        <taxon>Pseudothauera</taxon>
    </lineage>
</organism>
<dbReference type="Pfam" id="PF01740">
    <property type="entry name" value="STAS"/>
    <property type="match status" value="1"/>
</dbReference>
<evidence type="ECO:0000259" key="6">
    <source>
        <dbReference type="PROSITE" id="PS50801"/>
    </source>
</evidence>
<dbReference type="PANTHER" id="PTHR11814">
    <property type="entry name" value="SULFATE TRANSPORTER"/>
    <property type="match status" value="1"/>
</dbReference>
<keyword evidence="3 5" id="KW-1133">Transmembrane helix</keyword>
<evidence type="ECO:0000256" key="3">
    <source>
        <dbReference type="ARBA" id="ARBA00022989"/>
    </source>
</evidence>
<accession>A0A4S4ALR1</accession>
<feature type="transmembrane region" description="Helical" evidence="5">
    <location>
        <begin position="104"/>
        <end position="125"/>
    </location>
</feature>
<keyword evidence="4 5" id="KW-0472">Membrane</keyword>
<feature type="transmembrane region" description="Helical" evidence="5">
    <location>
        <begin position="29"/>
        <end position="47"/>
    </location>
</feature>
<feature type="transmembrane region" description="Helical" evidence="5">
    <location>
        <begin position="359"/>
        <end position="380"/>
    </location>
</feature>
<evidence type="ECO:0000256" key="1">
    <source>
        <dbReference type="ARBA" id="ARBA00004141"/>
    </source>
</evidence>
<dbReference type="InterPro" id="IPR001902">
    <property type="entry name" value="SLC26A/SulP_fam"/>
</dbReference>
<feature type="transmembrane region" description="Helical" evidence="5">
    <location>
        <begin position="208"/>
        <end position="227"/>
    </location>
</feature>
<feature type="domain" description="STAS" evidence="6">
    <location>
        <begin position="452"/>
        <end position="558"/>
    </location>
</feature>
<feature type="transmembrane region" description="Helical" evidence="5">
    <location>
        <begin position="400"/>
        <end position="421"/>
    </location>
</feature>
<dbReference type="PROSITE" id="PS50801">
    <property type="entry name" value="STAS"/>
    <property type="match status" value="1"/>
</dbReference>
<dbReference type="RefSeq" id="WP_136385522.1">
    <property type="nucleotide sequence ID" value="NZ_SSOD01000010.1"/>
</dbReference>
<comment type="subcellular location">
    <subcellularLocation>
        <location evidence="1">Membrane</location>
        <topology evidence="1">Multi-pass membrane protein</topology>
    </subcellularLocation>
</comment>
<dbReference type="SUPFAM" id="SSF52091">
    <property type="entry name" value="SpoIIaa-like"/>
    <property type="match status" value="1"/>
</dbReference>
<dbReference type="AlphaFoldDB" id="A0A4S4ALR1"/>
<feature type="transmembrane region" description="Helical" evidence="5">
    <location>
        <begin position="137"/>
        <end position="163"/>
    </location>
</feature>
<keyword evidence="2 5" id="KW-0812">Transmembrane</keyword>
<dbReference type="OrthoDB" id="9769739at2"/>
<keyword evidence="8" id="KW-1185">Reference proteome</keyword>
<comment type="caution">
    <text evidence="7">The sequence shown here is derived from an EMBL/GenBank/DDBJ whole genome shotgun (WGS) entry which is preliminary data.</text>
</comment>
<evidence type="ECO:0000256" key="2">
    <source>
        <dbReference type="ARBA" id="ARBA00022692"/>
    </source>
</evidence>
<feature type="transmembrane region" description="Helical" evidence="5">
    <location>
        <begin position="183"/>
        <end position="201"/>
    </location>
</feature>